<protein>
    <submittedName>
        <fullName evidence="1">Uncharacterized protein</fullName>
    </submittedName>
</protein>
<reference evidence="1" key="1">
    <citation type="submission" date="2019-10" db="EMBL/GenBank/DDBJ databases">
        <title>Metagenomic sequencing of thiosulfate-disproportionating enrichment culture.</title>
        <authorList>
            <person name="Umezawa K."/>
            <person name="Kojima H."/>
            <person name="Fukui M."/>
        </authorList>
    </citation>
    <scope>NUCLEOTIDE SEQUENCE</scope>
    <source>
        <strain evidence="1">45J</strain>
    </source>
</reference>
<dbReference type="AlphaFoldDB" id="A0A5J4L5F3"/>
<evidence type="ECO:0000313" key="1">
    <source>
        <dbReference type="EMBL" id="GER94110.1"/>
    </source>
</evidence>
<dbReference type="EMBL" id="BLAB01000001">
    <property type="protein sequence ID" value="GER94110.1"/>
    <property type="molecule type" value="Genomic_DNA"/>
</dbReference>
<proteinExistence type="predicted"/>
<comment type="caution">
    <text evidence="1">The sequence shown here is derived from an EMBL/GenBank/DDBJ whole genome shotgun (WGS) entry which is preliminary data.</text>
</comment>
<sequence>MIAPIAKEKIPNICHRVRYANKADKDRPAIKMIEAIS</sequence>
<accession>A0A5J4L5F3</accession>
<organism evidence="1">
    <name type="scientific">hot springs metagenome</name>
    <dbReference type="NCBI Taxonomy" id="433727"/>
    <lineage>
        <taxon>unclassified sequences</taxon>
        <taxon>metagenomes</taxon>
        <taxon>ecological metagenomes</taxon>
    </lineage>
</organism>
<name>A0A5J4L5F3_9ZZZZ</name>
<gene>
    <name evidence="1" type="ORF">A45J_1868</name>
</gene>